<gene>
    <name evidence="1" type="ORF">PHLGIDRAFT_80952</name>
</gene>
<protein>
    <submittedName>
        <fullName evidence="1">Uncharacterized protein</fullName>
    </submittedName>
</protein>
<evidence type="ECO:0000313" key="2">
    <source>
        <dbReference type="Proteomes" id="UP000053257"/>
    </source>
</evidence>
<feature type="non-terminal residue" evidence="1">
    <location>
        <position position="1"/>
    </location>
</feature>
<proteinExistence type="predicted"/>
<dbReference type="Pfam" id="PF18759">
    <property type="entry name" value="Plavaka"/>
    <property type="match status" value="1"/>
</dbReference>
<dbReference type="EMBL" id="KN840905">
    <property type="protein sequence ID" value="KIP01137.1"/>
    <property type="molecule type" value="Genomic_DNA"/>
</dbReference>
<keyword evidence="2" id="KW-1185">Reference proteome</keyword>
<name>A0A0C3RYB2_PHLG1</name>
<dbReference type="AlphaFoldDB" id="A0A0C3RYB2"/>
<sequence>DVARWINLRGPGSNASTELLQIPELKQRLGLSYDTTKKLNSLIDSLPSLRPRFKRAKVTVQGESFHLYFRDVLQCIQALYGNPKFAAHLVFAPERHYADPDMTIRMYHEMHTAKWWWAVQIQLEKAKTGATVIPIIISTDKTQITTWGGKQAYPVYMTIGNLPKDIRRKPSYGGQLLLAYLPTDKLEHITNASARRRILLNIMHKCMSHILAPLKLAGENGIPMASGDGNIRRCHPIFAADACDYLEQIATVGCKMGECPTCQCPPDSLGDNKKYPMRELEKILDALHTIDTDPDSFLQACKKIGVKPIIHPFWEDLPYCDIHYSITPDILHQLLQGLIKHLTNWIKSTYDSHELDARCQALPPNSHVRQFLRGITPLSKVTGHEHHDIARILLGLIIDMELPDGISNIKLLEATRAMLDFLYLAEYPVHSTESLDLLKNALDRFHASKDIFIQLGIRSDFNLPKLHFLLHYLDSIKWLGTLDNFNTEYTERLHIDLAKDAYEATNHKDELPQMTLWLERKEKVLQFHDYIKWRLNGCPPYEIFPVQNPPTCIIMTKHPSRSNVSFELLRTQYGATYIEDALARYIAEHENPHASAAQIERIAKSIEFPFSKLHIFHKAKFWLGSSEQHPLSANEFDTLYAKPERTNNKGDYVPARFDMALVNEGSVTTVGIEGHRVAQVRAIFQIPHQVVQQIYHSNRPIPRYYAYLEWFDKFHAIPKPYHNFYALKRTIRNGERMAIVVPIGYLQRSVHIFPAFNTNKGEVWKASNVLEKCNHFYLNCFSDRHAYHHFA</sequence>
<evidence type="ECO:0000313" key="1">
    <source>
        <dbReference type="EMBL" id="KIP01137.1"/>
    </source>
</evidence>
<organism evidence="1 2">
    <name type="scientific">Phlebiopsis gigantea (strain 11061_1 CR5-6)</name>
    <name type="common">White-rot fungus</name>
    <name type="synonym">Peniophora gigantea</name>
    <dbReference type="NCBI Taxonomy" id="745531"/>
    <lineage>
        <taxon>Eukaryota</taxon>
        <taxon>Fungi</taxon>
        <taxon>Dikarya</taxon>
        <taxon>Basidiomycota</taxon>
        <taxon>Agaricomycotina</taxon>
        <taxon>Agaricomycetes</taxon>
        <taxon>Polyporales</taxon>
        <taxon>Phanerochaetaceae</taxon>
        <taxon>Phlebiopsis</taxon>
    </lineage>
</organism>
<dbReference type="OrthoDB" id="3232438at2759"/>
<dbReference type="HOGENOM" id="CLU_006344_4_3_1"/>
<dbReference type="STRING" id="745531.A0A0C3RYB2"/>
<reference evidence="1 2" key="1">
    <citation type="journal article" date="2014" name="PLoS Genet.">
        <title>Analysis of the Phlebiopsis gigantea genome, transcriptome and secretome provides insight into its pioneer colonization strategies of wood.</title>
        <authorList>
            <person name="Hori C."/>
            <person name="Ishida T."/>
            <person name="Igarashi K."/>
            <person name="Samejima M."/>
            <person name="Suzuki H."/>
            <person name="Master E."/>
            <person name="Ferreira P."/>
            <person name="Ruiz-Duenas F.J."/>
            <person name="Held B."/>
            <person name="Canessa P."/>
            <person name="Larrondo L.F."/>
            <person name="Schmoll M."/>
            <person name="Druzhinina I.S."/>
            <person name="Kubicek C.P."/>
            <person name="Gaskell J.A."/>
            <person name="Kersten P."/>
            <person name="St John F."/>
            <person name="Glasner J."/>
            <person name="Sabat G."/>
            <person name="Splinter BonDurant S."/>
            <person name="Syed K."/>
            <person name="Yadav J."/>
            <person name="Mgbeahuruike A.C."/>
            <person name="Kovalchuk A."/>
            <person name="Asiegbu F.O."/>
            <person name="Lackner G."/>
            <person name="Hoffmeister D."/>
            <person name="Rencoret J."/>
            <person name="Gutierrez A."/>
            <person name="Sun H."/>
            <person name="Lindquist E."/>
            <person name="Barry K."/>
            <person name="Riley R."/>
            <person name="Grigoriev I.V."/>
            <person name="Henrissat B."/>
            <person name="Kues U."/>
            <person name="Berka R.M."/>
            <person name="Martinez A.T."/>
            <person name="Covert S.F."/>
            <person name="Blanchette R.A."/>
            <person name="Cullen D."/>
        </authorList>
    </citation>
    <scope>NUCLEOTIDE SEQUENCE [LARGE SCALE GENOMIC DNA]</scope>
    <source>
        <strain evidence="1 2">11061_1 CR5-6</strain>
    </source>
</reference>
<dbReference type="Proteomes" id="UP000053257">
    <property type="component" value="Unassembled WGS sequence"/>
</dbReference>
<accession>A0A0C3RYB2</accession>
<dbReference type="InterPro" id="IPR041078">
    <property type="entry name" value="Plavaka"/>
</dbReference>